<reference evidence="1" key="2">
    <citation type="journal article" date="2021" name="PeerJ">
        <title>Extensive microbial diversity within the chicken gut microbiome revealed by metagenomics and culture.</title>
        <authorList>
            <person name="Gilroy R."/>
            <person name="Ravi A."/>
            <person name="Getino M."/>
            <person name="Pursley I."/>
            <person name="Horton D.L."/>
            <person name="Alikhan N.F."/>
            <person name="Baker D."/>
            <person name="Gharbi K."/>
            <person name="Hall N."/>
            <person name="Watson M."/>
            <person name="Adriaenssens E.M."/>
            <person name="Foster-Nyarko E."/>
            <person name="Jarju S."/>
            <person name="Secka A."/>
            <person name="Antonio M."/>
            <person name="Oren A."/>
            <person name="Chaudhuri R.R."/>
            <person name="La Ragione R."/>
            <person name="Hildebrand F."/>
            <person name="Pallen M.J."/>
        </authorList>
    </citation>
    <scope>NUCLEOTIDE SEQUENCE</scope>
    <source>
        <strain evidence="1">D5-748</strain>
    </source>
</reference>
<dbReference type="Proteomes" id="UP000823619">
    <property type="component" value="Unassembled WGS sequence"/>
</dbReference>
<name>A0A9D9HBY7_9BACT</name>
<reference evidence="1" key="1">
    <citation type="submission" date="2020-10" db="EMBL/GenBank/DDBJ databases">
        <authorList>
            <person name="Gilroy R."/>
        </authorList>
    </citation>
    <scope>NUCLEOTIDE SEQUENCE</scope>
    <source>
        <strain evidence="1">D5-748</strain>
    </source>
</reference>
<proteinExistence type="predicted"/>
<organism evidence="1 2">
    <name type="scientific">Candidatus Cryptobacteroides merdavium</name>
    <dbReference type="NCBI Taxonomy" id="2840769"/>
    <lineage>
        <taxon>Bacteria</taxon>
        <taxon>Pseudomonadati</taxon>
        <taxon>Bacteroidota</taxon>
        <taxon>Bacteroidia</taxon>
        <taxon>Bacteroidales</taxon>
        <taxon>Candidatus Cryptobacteroides</taxon>
    </lineage>
</organism>
<evidence type="ECO:0000313" key="1">
    <source>
        <dbReference type="EMBL" id="MBO8445906.1"/>
    </source>
</evidence>
<evidence type="ECO:0000313" key="2">
    <source>
        <dbReference type="Proteomes" id="UP000823619"/>
    </source>
</evidence>
<accession>A0A9D9HBY7</accession>
<protein>
    <submittedName>
        <fullName evidence="1">Uncharacterized protein</fullName>
    </submittedName>
</protein>
<sequence>MSGSKYERADVYYLDSPEWGIVYYAFPTLGSYFDGSGATDRLNELTTKYTIENRDTLNYISSRVSSAEKNPSSYTGYICPCVIVLLYDYDSVSVDTLSTDTYPEYSLQFNSFEFYDSGLDAFLTETVLRRSPEWRSLLGYAPEFYRKRYIPEEYRTGEDK</sequence>
<dbReference type="EMBL" id="JADIMO010000121">
    <property type="protein sequence ID" value="MBO8445906.1"/>
    <property type="molecule type" value="Genomic_DNA"/>
</dbReference>
<gene>
    <name evidence="1" type="ORF">IAC23_09515</name>
</gene>
<dbReference type="AlphaFoldDB" id="A0A9D9HBY7"/>
<comment type="caution">
    <text evidence="1">The sequence shown here is derived from an EMBL/GenBank/DDBJ whole genome shotgun (WGS) entry which is preliminary data.</text>
</comment>